<protein>
    <recommendedName>
        <fullName evidence="3">WXG100 family type VII secretion target</fullName>
    </recommendedName>
</protein>
<sequence length="104" mass="10993">MSTFRADPAALQATEPKYNDVSDRVITAVQTLKRITEAEGKCWGDDEIGNKFAEGYVEPAGQALTGGSNLGAILSSMASNMVSAAQTLQQQDEANAAAVQQPQF</sequence>
<evidence type="ECO:0000313" key="1">
    <source>
        <dbReference type="EMBL" id="AHH15810.1"/>
    </source>
</evidence>
<dbReference type="eggNOG" id="COG4842">
    <property type="taxonomic scope" value="Bacteria"/>
</dbReference>
<dbReference type="EMBL" id="CP006850">
    <property type="protein sequence ID" value="AHH15810.1"/>
    <property type="molecule type" value="Genomic_DNA"/>
</dbReference>
<dbReference type="HOGENOM" id="CLU_142297_1_1_11"/>
<evidence type="ECO:0000313" key="2">
    <source>
        <dbReference type="Proteomes" id="UP000019150"/>
    </source>
</evidence>
<name>W5T916_9NOCA</name>
<dbReference type="RefSeq" id="WP_025347331.1">
    <property type="nucleotide sequence ID" value="NZ_CP006850.1"/>
</dbReference>
<gene>
    <name evidence="1" type="ORF">NONO_c10030</name>
</gene>
<keyword evidence="2" id="KW-1185">Reference proteome</keyword>
<dbReference type="OrthoDB" id="4247883at2"/>
<accession>W5T916</accession>
<dbReference type="KEGG" id="nno:NONO_c10030"/>
<dbReference type="AlphaFoldDB" id="W5T916"/>
<organism evidence="1 2">
    <name type="scientific">Nocardia nova SH22a</name>
    <dbReference type="NCBI Taxonomy" id="1415166"/>
    <lineage>
        <taxon>Bacteria</taxon>
        <taxon>Bacillati</taxon>
        <taxon>Actinomycetota</taxon>
        <taxon>Actinomycetes</taxon>
        <taxon>Mycobacteriales</taxon>
        <taxon>Nocardiaceae</taxon>
        <taxon>Nocardia</taxon>
    </lineage>
</organism>
<dbReference type="STRING" id="1415166.NONO_c10030"/>
<proteinExistence type="predicted"/>
<evidence type="ECO:0008006" key="3">
    <source>
        <dbReference type="Google" id="ProtNLM"/>
    </source>
</evidence>
<dbReference type="Proteomes" id="UP000019150">
    <property type="component" value="Chromosome"/>
</dbReference>
<dbReference type="PATRIC" id="fig|1415166.3.peg.1016"/>
<dbReference type="Gene3D" id="1.10.287.1060">
    <property type="entry name" value="ESAT-6-like"/>
    <property type="match status" value="1"/>
</dbReference>
<dbReference type="SUPFAM" id="SSF140453">
    <property type="entry name" value="EsxAB dimer-like"/>
    <property type="match status" value="1"/>
</dbReference>
<reference evidence="1 2" key="1">
    <citation type="journal article" date="2014" name="Appl. Environ. Microbiol.">
        <title>Insights into the Microbial Degradation of Rubber and Gutta-Percha by Analysis of the Complete Genome of Nocardia nova SH22a.</title>
        <authorList>
            <person name="Luo Q."/>
            <person name="Hiessl S."/>
            <person name="Poehlein A."/>
            <person name="Daniel R."/>
            <person name="Steinbuchel A."/>
        </authorList>
    </citation>
    <scope>NUCLEOTIDE SEQUENCE [LARGE SCALE GENOMIC DNA]</scope>
    <source>
        <strain evidence="1">SH22a</strain>
    </source>
</reference>
<dbReference type="InterPro" id="IPR036689">
    <property type="entry name" value="ESAT-6-like_sf"/>
</dbReference>